<accession>A0ABQ3XUG8</accession>
<comment type="caution">
    <text evidence="3">The sequence shown here is derived from an EMBL/GenBank/DDBJ whole genome shotgun (WGS) entry which is preliminary data.</text>
</comment>
<keyword evidence="4" id="KW-1185">Reference proteome</keyword>
<evidence type="ECO:0000256" key="2">
    <source>
        <dbReference type="SAM" id="SignalP"/>
    </source>
</evidence>
<keyword evidence="1" id="KW-0472">Membrane</keyword>
<feature type="transmembrane region" description="Helical" evidence="1">
    <location>
        <begin position="289"/>
        <end position="313"/>
    </location>
</feature>
<keyword evidence="2" id="KW-0732">Signal</keyword>
<keyword evidence="1" id="KW-1133">Transmembrane helix</keyword>
<dbReference type="Proteomes" id="UP000609879">
    <property type="component" value="Unassembled WGS sequence"/>
</dbReference>
<feature type="chain" id="PRO_5047360550" description="DUF916 domain-containing protein" evidence="2">
    <location>
        <begin position="25"/>
        <end position="345"/>
    </location>
</feature>
<name>A0ABQ3XUG8_9ACTN</name>
<gene>
    <name evidence="3" type="ORF">Ade02nite_00350</name>
</gene>
<dbReference type="EMBL" id="BOMI01000002">
    <property type="protein sequence ID" value="GID71394.1"/>
    <property type="molecule type" value="Genomic_DNA"/>
</dbReference>
<dbReference type="RefSeq" id="WP_203759268.1">
    <property type="nucleotide sequence ID" value="NZ_BAAABO010000004.1"/>
</dbReference>
<evidence type="ECO:0000313" key="3">
    <source>
        <dbReference type="EMBL" id="GID71394.1"/>
    </source>
</evidence>
<keyword evidence="1" id="KW-0812">Transmembrane</keyword>
<proteinExistence type="predicted"/>
<protein>
    <recommendedName>
        <fullName evidence="5">DUF916 domain-containing protein</fullName>
    </recommendedName>
</protein>
<evidence type="ECO:0000313" key="4">
    <source>
        <dbReference type="Proteomes" id="UP000609879"/>
    </source>
</evidence>
<evidence type="ECO:0000256" key="1">
    <source>
        <dbReference type="SAM" id="Phobius"/>
    </source>
</evidence>
<reference evidence="3 4" key="1">
    <citation type="submission" date="2021-01" db="EMBL/GenBank/DDBJ databases">
        <title>Whole genome shotgun sequence of Actinoplanes deccanensis NBRC 13994.</title>
        <authorList>
            <person name="Komaki H."/>
            <person name="Tamura T."/>
        </authorList>
    </citation>
    <scope>NUCLEOTIDE SEQUENCE [LARGE SCALE GENOMIC DNA]</scope>
    <source>
        <strain evidence="3 4">NBRC 13994</strain>
    </source>
</reference>
<sequence length="345" mass="35984">MKTKLALLAAVIGLLSAVPAPAMADEGDVTWTVRTESNSLGATRSSFSYAVNPGGQARDGLVVANRGRTALKLGVYAADGFTTDTGTLDLRGADAKGKGIGAWVHAAQKDITVQPGKTVTVPFTVEIPANATPGDYVGGIITSLTQADESAQVNVDRRLGIKIKLRVGGDLTPALRIEGTHISYDGTANPFGKGTATVDYTIHNVGNAVETAQQGVRITGPFGLFKAETTEIANPPELLPGETWKVSVPIEGVVPALLLDATVTLVPQMTDASGSTSSLDKVSASARGWAWPWTLLALIALVAAVVVAAVVLTRRGRTRRKQREDARVREAVADALRDSKELAAG</sequence>
<organism evidence="3 4">
    <name type="scientific">Paractinoplanes deccanensis</name>
    <dbReference type="NCBI Taxonomy" id="113561"/>
    <lineage>
        <taxon>Bacteria</taxon>
        <taxon>Bacillati</taxon>
        <taxon>Actinomycetota</taxon>
        <taxon>Actinomycetes</taxon>
        <taxon>Micromonosporales</taxon>
        <taxon>Micromonosporaceae</taxon>
        <taxon>Paractinoplanes</taxon>
    </lineage>
</organism>
<feature type="signal peptide" evidence="2">
    <location>
        <begin position="1"/>
        <end position="24"/>
    </location>
</feature>
<evidence type="ECO:0008006" key="5">
    <source>
        <dbReference type="Google" id="ProtNLM"/>
    </source>
</evidence>